<evidence type="ECO:0000259" key="11">
    <source>
        <dbReference type="Pfam" id="PF07715"/>
    </source>
</evidence>
<keyword evidence="2 8" id="KW-0813">Transport</keyword>
<dbReference type="InterPro" id="IPR036942">
    <property type="entry name" value="Beta-barrel_TonB_sf"/>
</dbReference>
<accession>A0ABY6J8G1</accession>
<dbReference type="Gene3D" id="2.170.130.10">
    <property type="entry name" value="TonB-dependent receptor, plug domain"/>
    <property type="match status" value="1"/>
</dbReference>
<dbReference type="PROSITE" id="PS52016">
    <property type="entry name" value="TONB_DEPENDENT_REC_3"/>
    <property type="match status" value="1"/>
</dbReference>
<dbReference type="InterPro" id="IPR037066">
    <property type="entry name" value="Plug_dom_sf"/>
</dbReference>
<sequence length="1105" mass="122259">MKDTLAEWLHATTWRVTCLVLVCCCLHFLPAYSQQGPETPLWHTMVDIRISDETFEKVFDQVEAATPFRFVYNPNEINGSGRVTIRKRLSVAAALQLLPPGLQYELRGRNILITRKEDVNTRQLLTGRVADIQNKPLPGVSVQMKGAQHGVITDESGRFSLEGGAGDTLRFGLIGYYEQEVAVGTTGLLYVRMLPKQAALREVVVIGYGTSSKENLTTTIGNVKGEDLKERPSNMNVMQGLAGRVAGVSVMINSGKPGGNPIVKIRGTGSINAYNAPLYVIDGIVGADPMIIDPNIVAAVDVLKDAAASAIYGARGANGVIVITTKKGKKSSPGLTFRNTLSVGTRARKINLMNAEEALDMFRRQYEYLPGRTAPHLDAANDFPRKQELFNADGTPRYHTDWQNEASRVAVSHEHALSFSAGKDGITALVNLSYNEQQGILLNSYSRQVNGFVNVGWDVNRWLHVQAVLNSGAFKQNNVDINTLGLNAVRQIYEFLPFLPVRYADGSHSRKGDYPGAEESENPVRLMNEVQSVAGRSYTMGNLQATMRLTSRLQFTAGISGQTGANYSLYYAGRDLRGFSDVQQGVATRGHGNSASWTSEDYLTWNGETGKHKLTAVLGASWYYFATMNTQAGAEGFFDDFFAYNSLQTGLVPQRPVSGSGRSTMNAYYTRVNYNYDHRYLLGFSFRMDGASRFGARNVYGYFPSFSGAWRVSSEPFFQDVQLVSDLKLRGSYGIVGNADIADYVTQDRLNSSQVVFNGQLAPSVTLAALGNKNLKWEKAHQLNVGIDASLLEGRIQFTGDVYNRVTKDLLYYKLLPATTGYVGAYDNIGAIRNRGIEISVTGGLIRHRDFSWNTSLIYAMNRSRVLSLNGDIIYPWGGRIMAGRPLNEFYGYKRLGTWGTHEAAEAAVYGKKPGDVKYADLNNNKAKDANDRTVLGNGMPKFDAALSQMLTYKNISLGIDLQVIYGHSLANLTRLIMETAAPATNSYKEVLNAWTPDRQQTMQPAFRLPADGYDSEIDSYNIERGTFLRLRNVVLYYRLSDAWLKRVRMQAATITLSAENFFLLTNYKGYDPEASSFDGDFNQGVDLYQYPKPKTLSLSLNIAF</sequence>
<dbReference type="InterPro" id="IPR039426">
    <property type="entry name" value="TonB-dep_rcpt-like"/>
</dbReference>
<evidence type="ECO:0000256" key="9">
    <source>
        <dbReference type="RuleBase" id="RU003357"/>
    </source>
</evidence>
<feature type="domain" description="TonB-dependent receptor-like beta-barrel" evidence="10">
    <location>
        <begin position="550"/>
        <end position="926"/>
    </location>
</feature>
<keyword evidence="4 8" id="KW-0812">Transmembrane</keyword>
<dbReference type="SUPFAM" id="SSF56935">
    <property type="entry name" value="Porins"/>
    <property type="match status" value="1"/>
</dbReference>
<keyword evidence="3 8" id="KW-1134">Transmembrane beta strand</keyword>
<dbReference type="SUPFAM" id="SSF49464">
    <property type="entry name" value="Carboxypeptidase regulatory domain-like"/>
    <property type="match status" value="1"/>
</dbReference>
<evidence type="ECO:0000259" key="10">
    <source>
        <dbReference type="Pfam" id="PF00593"/>
    </source>
</evidence>
<comment type="similarity">
    <text evidence="8 9">Belongs to the TonB-dependent receptor family.</text>
</comment>
<evidence type="ECO:0000256" key="8">
    <source>
        <dbReference type="PROSITE-ProRule" id="PRU01360"/>
    </source>
</evidence>
<evidence type="ECO:0000313" key="13">
    <source>
        <dbReference type="Proteomes" id="UP001162741"/>
    </source>
</evidence>
<keyword evidence="7 8" id="KW-0998">Cell outer membrane</keyword>
<keyword evidence="5 9" id="KW-0798">TonB box</keyword>
<keyword evidence="6 8" id="KW-0472">Membrane</keyword>
<evidence type="ECO:0000313" key="12">
    <source>
        <dbReference type="EMBL" id="UYQ94434.1"/>
    </source>
</evidence>
<dbReference type="Proteomes" id="UP001162741">
    <property type="component" value="Chromosome"/>
</dbReference>
<reference evidence="12" key="1">
    <citation type="submission" date="2022-10" db="EMBL/GenBank/DDBJ databases">
        <title>Chitinophaga sp. nov., isolated from soil.</title>
        <authorList>
            <person name="Jeon C.O."/>
        </authorList>
    </citation>
    <scope>NUCLEOTIDE SEQUENCE</scope>
    <source>
        <strain evidence="12">R8</strain>
    </source>
</reference>
<dbReference type="EMBL" id="CP107006">
    <property type="protein sequence ID" value="UYQ94434.1"/>
    <property type="molecule type" value="Genomic_DNA"/>
</dbReference>
<dbReference type="Pfam" id="PF13715">
    <property type="entry name" value="CarbopepD_reg_2"/>
    <property type="match status" value="1"/>
</dbReference>
<dbReference type="Pfam" id="PF07715">
    <property type="entry name" value="Plug"/>
    <property type="match status" value="1"/>
</dbReference>
<evidence type="ECO:0000256" key="5">
    <source>
        <dbReference type="ARBA" id="ARBA00023077"/>
    </source>
</evidence>
<keyword evidence="13" id="KW-1185">Reference proteome</keyword>
<evidence type="ECO:0000256" key="3">
    <source>
        <dbReference type="ARBA" id="ARBA00022452"/>
    </source>
</evidence>
<gene>
    <name evidence="12" type="ORF">MKQ68_04940</name>
</gene>
<dbReference type="InterPro" id="IPR023997">
    <property type="entry name" value="TonB-dep_OMP_SusC/RagA_CS"/>
</dbReference>
<dbReference type="InterPro" id="IPR000531">
    <property type="entry name" value="Beta-barrel_TonB"/>
</dbReference>
<dbReference type="InterPro" id="IPR008969">
    <property type="entry name" value="CarboxyPept-like_regulatory"/>
</dbReference>
<keyword evidence="12" id="KW-0675">Receptor</keyword>
<proteinExistence type="inferred from homology"/>
<feature type="domain" description="TonB-dependent receptor plug" evidence="11">
    <location>
        <begin position="213"/>
        <end position="320"/>
    </location>
</feature>
<dbReference type="NCBIfam" id="TIGR04056">
    <property type="entry name" value="OMP_RagA_SusC"/>
    <property type="match status" value="1"/>
</dbReference>
<dbReference type="Pfam" id="PF00593">
    <property type="entry name" value="TonB_dep_Rec_b-barrel"/>
    <property type="match status" value="1"/>
</dbReference>
<dbReference type="NCBIfam" id="TIGR04057">
    <property type="entry name" value="SusC_RagA_signa"/>
    <property type="match status" value="1"/>
</dbReference>
<dbReference type="Gene3D" id="2.40.170.20">
    <property type="entry name" value="TonB-dependent receptor, beta-barrel domain"/>
    <property type="match status" value="1"/>
</dbReference>
<evidence type="ECO:0000256" key="4">
    <source>
        <dbReference type="ARBA" id="ARBA00022692"/>
    </source>
</evidence>
<comment type="subcellular location">
    <subcellularLocation>
        <location evidence="1 8">Cell outer membrane</location>
        <topology evidence="1 8">Multi-pass membrane protein</topology>
    </subcellularLocation>
</comment>
<dbReference type="InterPro" id="IPR023996">
    <property type="entry name" value="TonB-dep_OMP_SusC/RagA"/>
</dbReference>
<organism evidence="12 13">
    <name type="scientific">Chitinophaga horti</name>
    <dbReference type="NCBI Taxonomy" id="2920382"/>
    <lineage>
        <taxon>Bacteria</taxon>
        <taxon>Pseudomonadati</taxon>
        <taxon>Bacteroidota</taxon>
        <taxon>Chitinophagia</taxon>
        <taxon>Chitinophagales</taxon>
        <taxon>Chitinophagaceae</taxon>
        <taxon>Chitinophaga</taxon>
    </lineage>
</organism>
<protein>
    <submittedName>
        <fullName evidence="12">TonB-dependent receptor</fullName>
    </submittedName>
</protein>
<dbReference type="RefSeq" id="WP_264282319.1">
    <property type="nucleotide sequence ID" value="NZ_CP107006.1"/>
</dbReference>
<evidence type="ECO:0000256" key="1">
    <source>
        <dbReference type="ARBA" id="ARBA00004571"/>
    </source>
</evidence>
<dbReference type="InterPro" id="IPR012910">
    <property type="entry name" value="Plug_dom"/>
</dbReference>
<name>A0ABY6J8G1_9BACT</name>
<evidence type="ECO:0000256" key="7">
    <source>
        <dbReference type="ARBA" id="ARBA00023237"/>
    </source>
</evidence>
<evidence type="ECO:0000256" key="2">
    <source>
        <dbReference type="ARBA" id="ARBA00022448"/>
    </source>
</evidence>
<evidence type="ECO:0000256" key="6">
    <source>
        <dbReference type="ARBA" id="ARBA00023136"/>
    </source>
</evidence>